<gene>
    <name evidence="4" type="ORF">C3L33_11662</name>
</gene>
<feature type="compositionally biased region" description="Basic and acidic residues" evidence="2">
    <location>
        <begin position="39"/>
        <end position="50"/>
    </location>
</feature>
<evidence type="ECO:0000313" key="5">
    <source>
        <dbReference type="Proteomes" id="UP000428333"/>
    </source>
</evidence>
<keyword evidence="5" id="KW-1185">Reference proteome</keyword>
<dbReference type="EMBL" id="QEFC01001725">
    <property type="protein sequence ID" value="KAE9456451.1"/>
    <property type="molecule type" value="Genomic_DNA"/>
</dbReference>
<sequence>MMMMNVVVALFLVLSSLVVTAEPEASWTEHSRRHSRANRPPEDAMGEHSADKVKQVLDRARDVREHAKEAVSKAFGKAKDFVPRTGTGEVSNKAKDAVRAACQISYDFGQTAAAKVGSAVAEKVGTTVNQYVPNERGRAKIGRFATSFVRNAAVYGLPEVLKYWVPGLIHYSLSLSFVTVYAGGVPVYYIASRSLRDVKTEDYEEAKTKTEHYEEELKRLRAEVDKLERKLSGGGQNIQDDVKLERESSVGKDNQADAEFEYGGASCLNSNADLKADDTIRMCMMKEFSGMCYDEGI</sequence>
<feature type="chain" id="PRO_5025557374" evidence="3">
    <location>
        <begin position="22"/>
        <end position="297"/>
    </location>
</feature>
<proteinExistence type="predicted"/>
<comment type="caution">
    <text evidence="4">The sequence shown here is derived from an EMBL/GenBank/DDBJ whole genome shotgun (WGS) entry which is preliminary data.</text>
</comment>
<evidence type="ECO:0000256" key="2">
    <source>
        <dbReference type="SAM" id="MobiDB-lite"/>
    </source>
</evidence>
<name>A0A6A4LJK5_9ERIC</name>
<feature type="non-terminal residue" evidence="4">
    <location>
        <position position="1"/>
    </location>
</feature>
<keyword evidence="1" id="KW-0175">Coiled coil</keyword>
<feature type="signal peptide" evidence="3">
    <location>
        <begin position="1"/>
        <end position="21"/>
    </location>
</feature>
<dbReference type="AlphaFoldDB" id="A0A6A4LJK5"/>
<dbReference type="OrthoDB" id="1599318at2759"/>
<evidence type="ECO:0000256" key="1">
    <source>
        <dbReference type="SAM" id="Coils"/>
    </source>
</evidence>
<feature type="region of interest" description="Disordered" evidence="2">
    <location>
        <begin position="24"/>
        <end position="50"/>
    </location>
</feature>
<protein>
    <submittedName>
        <fullName evidence="4">Uncharacterized protein</fullName>
    </submittedName>
</protein>
<evidence type="ECO:0000256" key="3">
    <source>
        <dbReference type="SAM" id="SignalP"/>
    </source>
</evidence>
<keyword evidence="3" id="KW-0732">Signal</keyword>
<dbReference type="Proteomes" id="UP000428333">
    <property type="component" value="Linkage Group LG07"/>
</dbReference>
<reference evidence="4 5" key="1">
    <citation type="journal article" date="2019" name="Genome Biol. Evol.">
        <title>The Rhododendron genome and chromosomal organization provide insight into shared whole-genome duplications across the heath family (Ericaceae).</title>
        <authorList>
            <person name="Soza V.L."/>
            <person name="Lindsley D."/>
            <person name="Waalkes A."/>
            <person name="Ramage E."/>
            <person name="Patwardhan R.P."/>
            <person name="Burton J.N."/>
            <person name="Adey A."/>
            <person name="Kumar A."/>
            <person name="Qiu R."/>
            <person name="Shendure J."/>
            <person name="Hall B."/>
        </authorList>
    </citation>
    <scope>NUCLEOTIDE SEQUENCE [LARGE SCALE GENOMIC DNA]</scope>
    <source>
        <strain evidence="4">RSF 1966-606</strain>
    </source>
</reference>
<organism evidence="4 5">
    <name type="scientific">Rhododendron williamsianum</name>
    <dbReference type="NCBI Taxonomy" id="262921"/>
    <lineage>
        <taxon>Eukaryota</taxon>
        <taxon>Viridiplantae</taxon>
        <taxon>Streptophyta</taxon>
        <taxon>Embryophyta</taxon>
        <taxon>Tracheophyta</taxon>
        <taxon>Spermatophyta</taxon>
        <taxon>Magnoliopsida</taxon>
        <taxon>eudicotyledons</taxon>
        <taxon>Gunneridae</taxon>
        <taxon>Pentapetalae</taxon>
        <taxon>asterids</taxon>
        <taxon>Ericales</taxon>
        <taxon>Ericaceae</taxon>
        <taxon>Ericoideae</taxon>
        <taxon>Rhodoreae</taxon>
        <taxon>Rhododendron</taxon>
    </lineage>
</organism>
<feature type="coiled-coil region" evidence="1">
    <location>
        <begin position="196"/>
        <end position="237"/>
    </location>
</feature>
<evidence type="ECO:0000313" key="4">
    <source>
        <dbReference type="EMBL" id="KAE9456451.1"/>
    </source>
</evidence>
<accession>A0A6A4LJK5</accession>